<dbReference type="AlphaFoldDB" id="A0A1H1QGN3"/>
<dbReference type="EMBL" id="LT629745">
    <property type="protein sequence ID" value="SDS22029.1"/>
    <property type="molecule type" value="Genomic_DNA"/>
</dbReference>
<sequence>MGQRIPKDDAKRMCENWTGSKQPGNSKSPGKAIRSAGFEDTYETWFSVDELEKYLKYVKDNIKDNPGIRIYFGNYGKNVGPANNCCTIFLAPTRGASEEGVDAIENVNDYDTDPYNSGTGRIPPAPYDPNA</sequence>
<gene>
    <name evidence="2" type="ORF">SAMN04488552_2488</name>
</gene>
<proteinExistence type="predicted"/>
<dbReference type="Proteomes" id="UP000198858">
    <property type="component" value="Chromosome I"/>
</dbReference>
<name>A0A1H1QGN3_9FLAO</name>
<feature type="compositionally biased region" description="Basic and acidic residues" evidence="1">
    <location>
        <begin position="1"/>
        <end position="14"/>
    </location>
</feature>
<keyword evidence="3" id="KW-1185">Reference proteome</keyword>
<protein>
    <submittedName>
        <fullName evidence="2">Uncharacterized protein</fullName>
    </submittedName>
</protein>
<organism evidence="2 3">
    <name type="scientific">Christiangramia echinicola</name>
    <dbReference type="NCBI Taxonomy" id="279359"/>
    <lineage>
        <taxon>Bacteria</taxon>
        <taxon>Pseudomonadati</taxon>
        <taxon>Bacteroidota</taxon>
        <taxon>Flavobacteriia</taxon>
        <taxon>Flavobacteriales</taxon>
        <taxon>Flavobacteriaceae</taxon>
        <taxon>Christiangramia</taxon>
    </lineage>
</organism>
<dbReference type="STRING" id="1250231.SAMN04488552_2488"/>
<evidence type="ECO:0000313" key="3">
    <source>
        <dbReference type="Proteomes" id="UP000198858"/>
    </source>
</evidence>
<feature type="region of interest" description="Disordered" evidence="1">
    <location>
        <begin position="1"/>
        <end position="33"/>
    </location>
</feature>
<feature type="region of interest" description="Disordered" evidence="1">
    <location>
        <begin position="107"/>
        <end position="131"/>
    </location>
</feature>
<accession>A0A1H1QGN3</accession>
<dbReference type="RefSeq" id="WP_089663020.1">
    <property type="nucleotide sequence ID" value="NZ_LT629745.1"/>
</dbReference>
<reference evidence="2 3" key="1">
    <citation type="submission" date="2016-10" db="EMBL/GenBank/DDBJ databases">
        <authorList>
            <person name="Varghese N."/>
            <person name="Submissions S."/>
        </authorList>
    </citation>
    <scope>NUCLEOTIDE SEQUENCE [LARGE SCALE GENOMIC DNA]</scope>
    <source>
        <strain evidence="2 3">Mar_2010_102</strain>
    </source>
</reference>
<evidence type="ECO:0000256" key="1">
    <source>
        <dbReference type="SAM" id="MobiDB-lite"/>
    </source>
</evidence>
<feature type="compositionally biased region" description="Polar residues" evidence="1">
    <location>
        <begin position="17"/>
        <end position="28"/>
    </location>
</feature>
<evidence type="ECO:0000313" key="2">
    <source>
        <dbReference type="EMBL" id="SDS22029.1"/>
    </source>
</evidence>